<name>A0A0D0DQJ1_9AGAM</name>
<organism evidence="1 2">
    <name type="scientific">Paxillus rubicundulus Ve08.2h10</name>
    <dbReference type="NCBI Taxonomy" id="930991"/>
    <lineage>
        <taxon>Eukaryota</taxon>
        <taxon>Fungi</taxon>
        <taxon>Dikarya</taxon>
        <taxon>Basidiomycota</taxon>
        <taxon>Agaricomycotina</taxon>
        <taxon>Agaricomycetes</taxon>
        <taxon>Agaricomycetidae</taxon>
        <taxon>Boletales</taxon>
        <taxon>Paxilineae</taxon>
        <taxon>Paxillaceae</taxon>
        <taxon>Paxillus</taxon>
    </lineage>
</organism>
<dbReference type="OrthoDB" id="2618192at2759"/>
<keyword evidence="2" id="KW-1185">Reference proteome</keyword>
<dbReference type="AlphaFoldDB" id="A0A0D0DQJ1"/>
<proteinExistence type="predicted"/>
<reference evidence="1 2" key="1">
    <citation type="submission" date="2014-04" db="EMBL/GenBank/DDBJ databases">
        <authorList>
            <consortium name="DOE Joint Genome Institute"/>
            <person name="Kuo A."/>
            <person name="Kohler A."/>
            <person name="Jargeat P."/>
            <person name="Nagy L.G."/>
            <person name="Floudas D."/>
            <person name="Copeland A."/>
            <person name="Barry K.W."/>
            <person name="Cichocki N."/>
            <person name="Veneault-Fourrey C."/>
            <person name="LaButti K."/>
            <person name="Lindquist E.A."/>
            <person name="Lipzen A."/>
            <person name="Lundell T."/>
            <person name="Morin E."/>
            <person name="Murat C."/>
            <person name="Sun H."/>
            <person name="Tunlid A."/>
            <person name="Henrissat B."/>
            <person name="Grigoriev I.V."/>
            <person name="Hibbett D.S."/>
            <person name="Martin F."/>
            <person name="Nordberg H.P."/>
            <person name="Cantor M.N."/>
            <person name="Hua S.X."/>
        </authorList>
    </citation>
    <scope>NUCLEOTIDE SEQUENCE [LARGE SCALE GENOMIC DNA]</scope>
    <source>
        <strain evidence="1 2">Ve08.2h10</strain>
    </source>
</reference>
<dbReference type="HOGENOM" id="CLU_003703_7_2_1"/>
<dbReference type="Proteomes" id="UP000054538">
    <property type="component" value="Unassembled WGS sequence"/>
</dbReference>
<feature type="non-terminal residue" evidence="1">
    <location>
        <position position="1"/>
    </location>
</feature>
<accession>A0A0D0DQJ1</accession>
<sequence>RWSEEISLLLEEMRHVIAFFEWKSVWWLEQSWRRELEMAEMSEAFMVYAA</sequence>
<reference evidence="2" key="2">
    <citation type="submission" date="2015-01" db="EMBL/GenBank/DDBJ databases">
        <title>Evolutionary Origins and Diversification of the Mycorrhizal Mutualists.</title>
        <authorList>
            <consortium name="DOE Joint Genome Institute"/>
            <consortium name="Mycorrhizal Genomics Consortium"/>
            <person name="Kohler A."/>
            <person name="Kuo A."/>
            <person name="Nagy L.G."/>
            <person name="Floudas D."/>
            <person name="Copeland A."/>
            <person name="Barry K.W."/>
            <person name="Cichocki N."/>
            <person name="Veneault-Fourrey C."/>
            <person name="LaButti K."/>
            <person name="Lindquist E.A."/>
            <person name="Lipzen A."/>
            <person name="Lundell T."/>
            <person name="Morin E."/>
            <person name="Murat C."/>
            <person name="Riley R."/>
            <person name="Ohm R."/>
            <person name="Sun H."/>
            <person name="Tunlid A."/>
            <person name="Henrissat B."/>
            <person name="Grigoriev I.V."/>
            <person name="Hibbett D.S."/>
            <person name="Martin F."/>
        </authorList>
    </citation>
    <scope>NUCLEOTIDE SEQUENCE [LARGE SCALE GENOMIC DNA]</scope>
    <source>
        <strain evidence="2">Ve08.2h10</strain>
    </source>
</reference>
<evidence type="ECO:0000313" key="1">
    <source>
        <dbReference type="EMBL" id="KIK81650.1"/>
    </source>
</evidence>
<dbReference type="InParanoid" id="A0A0D0DQJ1"/>
<protein>
    <submittedName>
        <fullName evidence="1">Unplaced genomic scaffold scaffold_935, whole genome shotgun sequence</fullName>
    </submittedName>
</protein>
<gene>
    <name evidence="1" type="ORF">PAXRUDRAFT_155586</name>
</gene>
<evidence type="ECO:0000313" key="2">
    <source>
        <dbReference type="Proteomes" id="UP000054538"/>
    </source>
</evidence>
<dbReference type="EMBL" id="KN825757">
    <property type="protein sequence ID" value="KIK81650.1"/>
    <property type="molecule type" value="Genomic_DNA"/>
</dbReference>